<evidence type="ECO:0000256" key="10">
    <source>
        <dbReference type="RuleBase" id="RU000682"/>
    </source>
</evidence>
<dbReference type="AlphaFoldDB" id="A0A4Y2E6B0"/>
<keyword evidence="7 9" id="KW-0371">Homeobox</keyword>
<evidence type="ECO:0000256" key="6">
    <source>
        <dbReference type="ARBA" id="ARBA00023125"/>
    </source>
</evidence>
<sequence>MRRWTTEKSKIRRIDRVDSDFNIIISKILTETLIAKLKARLQLPPCRWDEGGWLGMIISARFLMFSSELMVFMVSLENTDQDHQQKAKTKRVRTTFTEEQLQVLQANFNLDSNPDGQDLERIAQITGLSKRVTQVWFQNSRARQKKYLNNQAKKANAISMPSMTAATSCPGCGMLYCLCSHPSLQLNMSQVA</sequence>
<evidence type="ECO:0000256" key="9">
    <source>
        <dbReference type="PROSITE-ProRule" id="PRU00108"/>
    </source>
</evidence>
<keyword evidence="3" id="KW-0677">Repeat</keyword>
<keyword evidence="5" id="KW-0440">LIM domain</keyword>
<name>A0A4Y2E6B0_ARAVE</name>
<evidence type="ECO:0000259" key="11">
    <source>
        <dbReference type="PROSITE" id="PS50071"/>
    </source>
</evidence>
<dbReference type="SUPFAM" id="SSF46689">
    <property type="entry name" value="Homeodomain-like"/>
    <property type="match status" value="1"/>
</dbReference>
<evidence type="ECO:0000313" key="12">
    <source>
        <dbReference type="EMBL" id="GBM23876.1"/>
    </source>
</evidence>
<evidence type="ECO:0000256" key="4">
    <source>
        <dbReference type="ARBA" id="ARBA00022833"/>
    </source>
</evidence>
<comment type="caution">
    <text evidence="12">The sequence shown here is derived from an EMBL/GenBank/DDBJ whole genome shotgun (WGS) entry which is preliminary data.</text>
</comment>
<reference evidence="12 13" key="1">
    <citation type="journal article" date="2019" name="Sci. Rep.">
        <title>Orb-weaving spider Araneus ventricosus genome elucidates the spidroin gene catalogue.</title>
        <authorList>
            <person name="Kono N."/>
            <person name="Nakamura H."/>
            <person name="Ohtoshi R."/>
            <person name="Moran D.A.P."/>
            <person name="Shinohara A."/>
            <person name="Yoshida Y."/>
            <person name="Fujiwara M."/>
            <person name="Mori M."/>
            <person name="Tomita M."/>
            <person name="Arakawa K."/>
        </authorList>
    </citation>
    <scope>NUCLEOTIDE SEQUENCE [LARGE SCALE GENOMIC DNA]</scope>
</reference>
<keyword evidence="6 9" id="KW-0238">DNA-binding</keyword>
<keyword evidence="2" id="KW-0479">Metal-binding</keyword>
<evidence type="ECO:0000256" key="5">
    <source>
        <dbReference type="ARBA" id="ARBA00023038"/>
    </source>
</evidence>
<dbReference type="Pfam" id="PF00046">
    <property type="entry name" value="Homeodomain"/>
    <property type="match status" value="1"/>
</dbReference>
<dbReference type="EMBL" id="BGPR01000505">
    <property type="protein sequence ID" value="GBM23876.1"/>
    <property type="molecule type" value="Genomic_DNA"/>
</dbReference>
<dbReference type="InterPro" id="IPR001356">
    <property type="entry name" value="HD"/>
</dbReference>
<dbReference type="FunFam" id="1.10.10.60:FF:000027">
    <property type="entry name" value="LIM/homeobox protein Lhx9"/>
    <property type="match status" value="1"/>
</dbReference>
<dbReference type="Proteomes" id="UP000499080">
    <property type="component" value="Unassembled WGS sequence"/>
</dbReference>
<comment type="subcellular location">
    <subcellularLocation>
        <location evidence="1 9 10">Nucleus</location>
    </subcellularLocation>
</comment>
<dbReference type="GO" id="GO:0030182">
    <property type="term" value="P:neuron differentiation"/>
    <property type="evidence" value="ECO:0007669"/>
    <property type="project" value="TreeGrafter"/>
</dbReference>
<evidence type="ECO:0000256" key="8">
    <source>
        <dbReference type="ARBA" id="ARBA00023242"/>
    </source>
</evidence>
<evidence type="ECO:0000256" key="2">
    <source>
        <dbReference type="ARBA" id="ARBA00022723"/>
    </source>
</evidence>
<keyword evidence="4" id="KW-0862">Zinc</keyword>
<dbReference type="InterPro" id="IPR009057">
    <property type="entry name" value="Homeodomain-like_sf"/>
</dbReference>
<evidence type="ECO:0000256" key="7">
    <source>
        <dbReference type="ARBA" id="ARBA00023155"/>
    </source>
</evidence>
<dbReference type="SMART" id="SM00389">
    <property type="entry name" value="HOX"/>
    <property type="match status" value="1"/>
</dbReference>
<proteinExistence type="predicted"/>
<dbReference type="OrthoDB" id="10068367at2759"/>
<dbReference type="InterPro" id="IPR050453">
    <property type="entry name" value="LIM_Homeobox_TF"/>
</dbReference>
<keyword evidence="8 9" id="KW-0539">Nucleus</keyword>
<organism evidence="12 13">
    <name type="scientific">Araneus ventricosus</name>
    <name type="common">Orbweaver spider</name>
    <name type="synonym">Epeira ventricosa</name>
    <dbReference type="NCBI Taxonomy" id="182803"/>
    <lineage>
        <taxon>Eukaryota</taxon>
        <taxon>Metazoa</taxon>
        <taxon>Ecdysozoa</taxon>
        <taxon>Arthropoda</taxon>
        <taxon>Chelicerata</taxon>
        <taxon>Arachnida</taxon>
        <taxon>Araneae</taxon>
        <taxon>Araneomorphae</taxon>
        <taxon>Entelegynae</taxon>
        <taxon>Araneoidea</taxon>
        <taxon>Araneidae</taxon>
        <taxon>Araneus</taxon>
    </lineage>
</organism>
<feature type="domain" description="Homeobox" evidence="11">
    <location>
        <begin position="87"/>
        <end position="147"/>
    </location>
</feature>
<dbReference type="PROSITE" id="PS50071">
    <property type="entry name" value="HOMEOBOX_2"/>
    <property type="match status" value="1"/>
</dbReference>
<evidence type="ECO:0000256" key="3">
    <source>
        <dbReference type="ARBA" id="ARBA00022737"/>
    </source>
</evidence>
<dbReference type="PANTHER" id="PTHR24208:SF127">
    <property type="entry name" value="LIM_HOMEOBOX PROTEIN AWH"/>
    <property type="match status" value="1"/>
</dbReference>
<dbReference type="Gene3D" id="1.10.10.60">
    <property type="entry name" value="Homeodomain-like"/>
    <property type="match status" value="1"/>
</dbReference>
<dbReference type="GO" id="GO:0005634">
    <property type="term" value="C:nucleus"/>
    <property type="evidence" value="ECO:0007669"/>
    <property type="project" value="UniProtKB-SubCell"/>
</dbReference>
<keyword evidence="13" id="KW-1185">Reference proteome</keyword>
<dbReference type="PANTHER" id="PTHR24208">
    <property type="entry name" value="LIM/HOMEOBOX PROTEIN LHX"/>
    <property type="match status" value="1"/>
</dbReference>
<dbReference type="GO" id="GO:0000977">
    <property type="term" value="F:RNA polymerase II transcription regulatory region sequence-specific DNA binding"/>
    <property type="evidence" value="ECO:0007669"/>
    <property type="project" value="TreeGrafter"/>
</dbReference>
<accession>A0A4Y2E6B0</accession>
<evidence type="ECO:0000313" key="13">
    <source>
        <dbReference type="Proteomes" id="UP000499080"/>
    </source>
</evidence>
<protein>
    <submittedName>
        <fullName evidence="12">LIM/homeobox protein Awh</fullName>
    </submittedName>
</protein>
<gene>
    <name evidence="12" type="primary">Awh</name>
    <name evidence="12" type="ORF">AVEN_208510_1</name>
</gene>
<dbReference type="GO" id="GO:0000981">
    <property type="term" value="F:DNA-binding transcription factor activity, RNA polymerase II-specific"/>
    <property type="evidence" value="ECO:0007669"/>
    <property type="project" value="TreeGrafter"/>
</dbReference>
<dbReference type="GO" id="GO:0046872">
    <property type="term" value="F:metal ion binding"/>
    <property type="evidence" value="ECO:0007669"/>
    <property type="project" value="UniProtKB-KW"/>
</dbReference>
<evidence type="ECO:0000256" key="1">
    <source>
        <dbReference type="ARBA" id="ARBA00004123"/>
    </source>
</evidence>
<dbReference type="CDD" id="cd00086">
    <property type="entry name" value="homeodomain"/>
    <property type="match status" value="1"/>
</dbReference>
<feature type="DNA-binding region" description="Homeobox" evidence="9">
    <location>
        <begin position="89"/>
        <end position="148"/>
    </location>
</feature>